<dbReference type="Proteomes" id="UP000676951">
    <property type="component" value="Chromosome"/>
</dbReference>
<protein>
    <recommendedName>
        <fullName evidence="4">DUF3617 family protein</fullName>
    </recommendedName>
</protein>
<dbReference type="InterPro" id="IPR022061">
    <property type="entry name" value="DUF3617"/>
</dbReference>
<gene>
    <name evidence="2" type="ORF">KMZ93_18810</name>
</gene>
<evidence type="ECO:0000313" key="3">
    <source>
        <dbReference type="Proteomes" id="UP000676951"/>
    </source>
</evidence>
<dbReference type="AlphaFoldDB" id="A0A975NWM9"/>
<organism evidence="2 3">
    <name type="scientific">Bradyrhizobium sediminis</name>
    <dbReference type="NCBI Taxonomy" id="2840469"/>
    <lineage>
        <taxon>Bacteria</taxon>
        <taxon>Pseudomonadati</taxon>
        <taxon>Pseudomonadota</taxon>
        <taxon>Alphaproteobacteria</taxon>
        <taxon>Hyphomicrobiales</taxon>
        <taxon>Nitrobacteraceae</taxon>
        <taxon>Bradyrhizobium</taxon>
    </lineage>
</organism>
<feature type="region of interest" description="Disordered" evidence="1">
    <location>
        <begin position="155"/>
        <end position="174"/>
    </location>
</feature>
<sequence>MGVIICLSLVVTPCLTAEARDVVGASSLAGPPDATRQIFTTPGLWEITATVDGQAVPGTSRACIDLELQKKHDIFAQVAPANAGCDKPRRTPVAGGFNYQAVCKMEGATSTVAGELRGDARHVVIRAKVNVAVAGASPPPVSYVLESRWVGECPSGMKPGDVDEDGQRRNMLQD</sequence>
<dbReference type="RefSeq" id="WP_215602795.1">
    <property type="nucleotide sequence ID" value="NZ_CP076136.1"/>
</dbReference>
<evidence type="ECO:0008006" key="4">
    <source>
        <dbReference type="Google" id="ProtNLM"/>
    </source>
</evidence>
<proteinExistence type="predicted"/>
<accession>A0A975NWM9</accession>
<dbReference type="EMBL" id="CP076136">
    <property type="protein sequence ID" value="QWG22026.1"/>
    <property type="molecule type" value="Genomic_DNA"/>
</dbReference>
<reference evidence="2 3" key="1">
    <citation type="submission" date="2021-06" db="EMBL/GenBank/DDBJ databases">
        <title>Bradyrhizobium sp. S2-11-4 Genome sequencing.</title>
        <authorList>
            <person name="Jin L."/>
        </authorList>
    </citation>
    <scope>NUCLEOTIDE SEQUENCE [LARGE SCALE GENOMIC DNA]</scope>
    <source>
        <strain evidence="2 3">S2-11-4</strain>
    </source>
</reference>
<evidence type="ECO:0000256" key="1">
    <source>
        <dbReference type="SAM" id="MobiDB-lite"/>
    </source>
</evidence>
<keyword evidence="3" id="KW-1185">Reference proteome</keyword>
<name>A0A975NWM9_9BRAD</name>
<dbReference type="Pfam" id="PF12276">
    <property type="entry name" value="DUF3617"/>
    <property type="match status" value="1"/>
</dbReference>
<evidence type="ECO:0000313" key="2">
    <source>
        <dbReference type="EMBL" id="QWG22026.1"/>
    </source>
</evidence>